<name>A0A9P6D4I5_PLEER</name>
<dbReference type="AlphaFoldDB" id="A0A9P6D4I5"/>
<evidence type="ECO:0000313" key="2">
    <source>
        <dbReference type="Proteomes" id="UP000807025"/>
    </source>
</evidence>
<evidence type="ECO:0000313" key="1">
    <source>
        <dbReference type="EMBL" id="KAF9492321.1"/>
    </source>
</evidence>
<proteinExistence type="predicted"/>
<comment type="caution">
    <text evidence="1">The sequence shown here is derived from an EMBL/GenBank/DDBJ whole genome shotgun (WGS) entry which is preliminary data.</text>
</comment>
<sequence>MYSYVSQNTLLGNIPPAVHFAEAYPCGSFGASREIQSCSRIKRLVLASALSRVPPASLCLTMEYLPDMPEFGFSWQYQVSLESAYSSFACIPFNTYRTRLNSIARVLDEFNGRGLTVVSHKFVGTRHNFTVTLNTSPIAVHQSQAIAPSRRAGFLS</sequence>
<reference evidence="1" key="1">
    <citation type="submission" date="2020-11" db="EMBL/GenBank/DDBJ databases">
        <authorList>
            <consortium name="DOE Joint Genome Institute"/>
            <person name="Ahrendt S."/>
            <person name="Riley R."/>
            <person name="Andreopoulos W."/>
            <person name="Labutti K."/>
            <person name="Pangilinan J."/>
            <person name="Ruiz-Duenas F.J."/>
            <person name="Barrasa J.M."/>
            <person name="Sanchez-Garcia M."/>
            <person name="Camarero S."/>
            <person name="Miyauchi S."/>
            <person name="Serrano A."/>
            <person name="Linde D."/>
            <person name="Babiker R."/>
            <person name="Drula E."/>
            <person name="Ayuso-Fernandez I."/>
            <person name="Pacheco R."/>
            <person name="Padilla G."/>
            <person name="Ferreira P."/>
            <person name="Barriuso J."/>
            <person name="Kellner H."/>
            <person name="Castanera R."/>
            <person name="Alfaro M."/>
            <person name="Ramirez L."/>
            <person name="Pisabarro A.G."/>
            <person name="Kuo A."/>
            <person name="Tritt A."/>
            <person name="Lipzen A."/>
            <person name="He G."/>
            <person name="Yan M."/>
            <person name="Ng V."/>
            <person name="Cullen D."/>
            <person name="Martin F."/>
            <person name="Rosso M.-N."/>
            <person name="Henrissat B."/>
            <person name="Hibbett D."/>
            <person name="Martinez A.T."/>
            <person name="Grigoriev I.V."/>
        </authorList>
    </citation>
    <scope>NUCLEOTIDE SEQUENCE</scope>
    <source>
        <strain evidence="1">ATCC 90797</strain>
    </source>
</reference>
<dbReference type="Proteomes" id="UP000807025">
    <property type="component" value="Unassembled WGS sequence"/>
</dbReference>
<accession>A0A9P6D4I5</accession>
<gene>
    <name evidence="1" type="ORF">BDN71DRAFT_1216234</name>
</gene>
<keyword evidence="2" id="KW-1185">Reference proteome</keyword>
<protein>
    <submittedName>
        <fullName evidence="1">Uncharacterized protein</fullName>
    </submittedName>
</protein>
<organism evidence="1 2">
    <name type="scientific">Pleurotus eryngii</name>
    <name type="common">Boletus of the steppes</name>
    <dbReference type="NCBI Taxonomy" id="5323"/>
    <lineage>
        <taxon>Eukaryota</taxon>
        <taxon>Fungi</taxon>
        <taxon>Dikarya</taxon>
        <taxon>Basidiomycota</taxon>
        <taxon>Agaricomycotina</taxon>
        <taxon>Agaricomycetes</taxon>
        <taxon>Agaricomycetidae</taxon>
        <taxon>Agaricales</taxon>
        <taxon>Pleurotineae</taxon>
        <taxon>Pleurotaceae</taxon>
        <taxon>Pleurotus</taxon>
    </lineage>
</organism>
<dbReference type="EMBL" id="MU154603">
    <property type="protein sequence ID" value="KAF9492321.1"/>
    <property type="molecule type" value="Genomic_DNA"/>
</dbReference>